<protein>
    <recommendedName>
        <fullName evidence="3">DUF1279 domain-containing protein</fullName>
    </recommendedName>
</protein>
<name>A0A067NC28_BOTB1</name>
<gene>
    <name evidence="4" type="ORF">BOTBODRAFT_26116</name>
</gene>
<dbReference type="GO" id="GO:0005739">
    <property type="term" value="C:mitochondrion"/>
    <property type="evidence" value="ECO:0007669"/>
    <property type="project" value="TreeGrafter"/>
</dbReference>
<dbReference type="InParanoid" id="A0A067NC28"/>
<feature type="domain" description="DUF1279" evidence="3">
    <location>
        <begin position="112"/>
        <end position="221"/>
    </location>
</feature>
<dbReference type="PANTHER" id="PTHR21377">
    <property type="entry name" value="PROTEIN FAM210B, MITOCHONDRIAL"/>
    <property type="match status" value="1"/>
</dbReference>
<evidence type="ECO:0000256" key="2">
    <source>
        <dbReference type="SAM" id="Phobius"/>
    </source>
</evidence>
<dbReference type="Proteomes" id="UP000027195">
    <property type="component" value="Unassembled WGS sequence"/>
</dbReference>
<evidence type="ECO:0000313" key="5">
    <source>
        <dbReference type="Proteomes" id="UP000027195"/>
    </source>
</evidence>
<dbReference type="InterPro" id="IPR045866">
    <property type="entry name" value="FAM210A/B-like"/>
</dbReference>
<dbReference type="OrthoDB" id="426386at2759"/>
<dbReference type="AlphaFoldDB" id="A0A067NC28"/>
<feature type="region of interest" description="Disordered" evidence="1">
    <location>
        <begin position="72"/>
        <end position="105"/>
    </location>
</feature>
<dbReference type="PANTHER" id="PTHR21377:SF0">
    <property type="entry name" value="PROTEIN FAM210B, MITOCHONDRIAL"/>
    <property type="match status" value="1"/>
</dbReference>
<organism evidence="4 5">
    <name type="scientific">Botryobasidium botryosum (strain FD-172 SS1)</name>
    <dbReference type="NCBI Taxonomy" id="930990"/>
    <lineage>
        <taxon>Eukaryota</taxon>
        <taxon>Fungi</taxon>
        <taxon>Dikarya</taxon>
        <taxon>Basidiomycota</taxon>
        <taxon>Agaricomycotina</taxon>
        <taxon>Agaricomycetes</taxon>
        <taxon>Cantharellales</taxon>
        <taxon>Botryobasidiaceae</taxon>
        <taxon>Botryobasidium</taxon>
    </lineage>
</organism>
<proteinExistence type="predicted"/>
<keyword evidence="2" id="KW-1133">Transmembrane helix</keyword>
<keyword evidence="2" id="KW-0472">Membrane</keyword>
<evidence type="ECO:0000313" key="4">
    <source>
        <dbReference type="EMBL" id="KDQ21687.1"/>
    </source>
</evidence>
<dbReference type="STRING" id="930990.A0A067NC28"/>
<reference evidence="5" key="1">
    <citation type="journal article" date="2014" name="Proc. Natl. Acad. Sci. U.S.A.">
        <title>Extensive sampling of basidiomycete genomes demonstrates inadequacy of the white-rot/brown-rot paradigm for wood decay fungi.</title>
        <authorList>
            <person name="Riley R."/>
            <person name="Salamov A.A."/>
            <person name="Brown D.W."/>
            <person name="Nagy L.G."/>
            <person name="Floudas D."/>
            <person name="Held B.W."/>
            <person name="Levasseur A."/>
            <person name="Lombard V."/>
            <person name="Morin E."/>
            <person name="Otillar R."/>
            <person name="Lindquist E.A."/>
            <person name="Sun H."/>
            <person name="LaButti K.M."/>
            <person name="Schmutz J."/>
            <person name="Jabbour D."/>
            <person name="Luo H."/>
            <person name="Baker S.E."/>
            <person name="Pisabarro A.G."/>
            <person name="Walton J.D."/>
            <person name="Blanchette R.A."/>
            <person name="Henrissat B."/>
            <person name="Martin F."/>
            <person name="Cullen D."/>
            <person name="Hibbett D.S."/>
            <person name="Grigoriev I.V."/>
        </authorList>
    </citation>
    <scope>NUCLEOTIDE SEQUENCE [LARGE SCALE GENOMIC DNA]</scope>
    <source>
        <strain evidence="5">FD-172 SS1</strain>
    </source>
</reference>
<dbReference type="EMBL" id="KL198016">
    <property type="protein sequence ID" value="KDQ21687.1"/>
    <property type="molecule type" value="Genomic_DNA"/>
</dbReference>
<dbReference type="InterPro" id="IPR009688">
    <property type="entry name" value="FAM210A/B-like_dom"/>
</dbReference>
<feature type="compositionally biased region" description="Low complexity" evidence="1">
    <location>
        <begin position="72"/>
        <end position="100"/>
    </location>
</feature>
<keyword evidence="2" id="KW-0812">Transmembrane</keyword>
<dbReference type="HOGENOM" id="CLU_059211_1_2_1"/>
<sequence>MAGVFKVQLLPLRALAQPAVTMPPGRILRIPFLRPFFPRTPAILPFARPASTASTSASRVLYHPVPTAPFPASSPFRAPRRSYSNSPPPSSNASNASSSGSPPPDPTTFSGRLKVLIKSYGWYALGVYLFFSALDFSFVFATVSFFGAAQVNQATAALRGMISEILHRPAPEIPPAGPGDGSDAPSQNGSESLWAMIVLSYAIHKTLLLPVRVGLTAAFTPRLVRWLTSRGWTGAAGTRRAAEHMRNKVRNRTGRDSD</sequence>
<evidence type="ECO:0000259" key="3">
    <source>
        <dbReference type="Pfam" id="PF06916"/>
    </source>
</evidence>
<dbReference type="Pfam" id="PF06916">
    <property type="entry name" value="FAM210A-B_dom"/>
    <property type="match status" value="1"/>
</dbReference>
<accession>A0A067NC28</accession>
<evidence type="ECO:0000256" key="1">
    <source>
        <dbReference type="SAM" id="MobiDB-lite"/>
    </source>
</evidence>
<feature type="transmembrane region" description="Helical" evidence="2">
    <location>
        <begin position="122"/>
        <end position="146"/>
    </location>
</feature>
<keyword evidence="5" id="KW-1185">Reference proteome</keyword>